<dbReference type="Proteomes" id="UP000053820">
    <property type="component" value="Unassembled WGS sequence"/>
</dbReference>
<proteinExistence type="predicted"/>
<protein>
    <recommendedName>
        <fullName evidence="3">CHAT domain-containing protein</fullName>
    </recommendedName>
</protein>
<dbReference type="SUPFAM" id="SSF48452">
    <property type="entry name" value="TPR-like"/>
    <property type="match status" value="2"/>
</dbReference>
<dbReference type="Pfam" id="PF12770">
    <property type="entry name" value="CHAT"/>
    <property type="match status" value="1"/>
</dbReference>
<feature type="domain" description="CHAT" evidence="3">
    <location>
        <begin position="949"/>
        <end position="1235"/>
    </location>
</feature>
<gene>
    <name evidence="4" type="ORF">HYDPIDRAFT_112868</name>
</gene>
<evidence type="ECO:0000259" key="3">
    <source>
        <dbReference type="Pfam" id="PF12770"/>
    </source>
</evidence>
<dbReference type="OrthoDB" id="9991317at2759"/>
<keyword evidence="5" id="KW-1185">Reference proteome</keyword>
<reference evidence="4 5" key="1">
    <citation type="submission" date="2014-04" db="EMBL/GenBank/DDBJ databases">
        <title>Evolutionary Origins and Diversification of the Mycorrhizal Mutualists.</title>
        <authorList>
            <consortium name="DOE Joint Genome Institute"/>
            <consortium name="Mycorrhizal Genomics Consortium"/>
            <person name="Kohler A."/>
            <person name="Kuo A."/>
            <person name="Nagy L.G."/>
            <person name="Floudas D."/>
            <person name="Copeland A."/>
            <person name="Barry K.W."/>
            <person name="Cichocki N."/>
            <person name="Veneault-Fourrey C."/>
            <person name="LaButti K."/>
            <person name="Lindquist E.A."/>
            <person name="Lipzen A."/>
            <person name="Lundell T."/>
            <person name="Morin E."/>
            <person name="Murat C."/>
            <person name="Riley R."/>
            <person name="Ohm R."/>
            <person name="Sun H."/>
            <person name="Tunlid A."/>
            <person name="Henrissat B."/>
            <person name="Grigoriev I.V."/>
            <person name="Hibbett D.S."/>
            <person name="Martin F."/>
        </authorList>
    </citation>
    <scope>NUCLEOTIDE SEQUENCE [LARGE SCALE GENOMIC DNA]</scope>
    <source>
        <strain evidence="4 5">MD-312</strain>
    </source>
</reference>
<feature type="signal peptide" evidence="2">
    <location>
        <begin position="1"/>
        <end position="19"/>
    </location>
</feature>
<dbReference type="InterPro" id="IPR024983">
    <property type="entry name" value="CHAT_dom"/>
</dbReference>
<name>A0A0C9VCZ7_9AGAM</name>
<dbReference type="EMBL" id="KN839850">
    <property type="protein sequence ID" value="KIJ63459.1"/>
    <property type="molecule type" value="Genomic_DNA"/>
</dbReference>
<keyword evidence="2" id="KW-0732">Signal</keyword>
<feature type="chain" id="PRO_5002204593" description="CHAT domain-containing protein" evidence="2">
    <location>
        <begin position="20"/>
        <end position="1236"/>
    </location>
</feature>
<evidence type="ECO:0000256" key="1">
    <source>
        <dbReference type="SAM" id="MobiDB-lite"/>
    </source>
</evidence>
<sequence length="1236" mass="137096">MGQVLQLLRVAATALFAIARPQATEPSVSDHESSAFPAQDYVGNVPGIEHPEDTPSSFHLQTISDGADTTRHELGPSERHPPTSADDLWISQEESALQLMSDCPEKCARLWEISQLLSGRFNSFGDLADLSKSISAIEHASRLAPDDHPNKPRYLLKLSDLLYIRSQILRDADDWRKSIIVKWETMAFIPDDNPRKPDHLDRIGVAFYRFFDRFGDFGDIDQSITALETAVRLTPSGHPDRPGYMNNLALSFKIRYERRGDLSDLEKSIVAFEDALRPVADGDPDKPDYLTNLGTALARRFDHLGDFSDIQRSIEVKLSAVQLTPDDHPMKPIYQHNLGNSFMIRFQRLGDIADIDQAILMIQNAAQLAPDDSPNKPIFLNSLGNSYSRRFRRVGDRADIDLSVVHSSHAARLIPNDHPEKPSYLSSFGTSLVNRFQHFGDLSDIDQSITLGQTAVEMTPESHPGKHVYLNCLGISLSCRFERFGDINDINGAIAAFMAAIRLTPERHPAKPQYLSNLGVSFQNRFCRLDAQVDIDQAISTLQQAVDLTPDHHPGHLGNLGNSLFRRFQRFDSPGDLDRSITASKMALQRIPDDHPEKPAYLNNFGTALSYRFERTDAATTDIDESITAIEHSLRLTPHGHPDKPGRQHNLAHSFFCRFKRLDDRSALDNAVSLWAMASNSPLGAASIRFDVSLRWIQCAQSAHHPSLLDAFKASLHLLPQLAWLGLPIKERHRELLRAGNVARDAAAAAIEDGKYETAVEWLEQGRCIVWAQIFQLRTPVDELRAMQPELAARLTQVSNDLERASTRNLPSSPALISPSLEAEAQRHRQLTLEWEEIVREIRALPGFEHFLLPKSISELSQAACSGPVVFLNASASRDRCDALVLRQDDIHKLDVLHVPLAPFTYVDALKLQNWMELFSKLGHVVRDNLDRASGFVFLEGTPDDKFERILSQLWFRVVKPVLTALGMVVPASGELPRIFWCPTGPFTFLPIHAAGHYSDTHLGPKVFDYAISSYTPTLSALIPPGKGAVQGNPGLLVVAQQSAMGNIPLPGASEELSRITARVKAVGGFPISSLEESGATVTNVLERMKELSWVHFACHGVQDAGSPTDSGLLLADGRLKLSDIIKLSRPHKGLAFLSACQTATGAAQLPEEAVHIAAGMLLAGYGGVIATMWSIMDRDAPDVADHVYAYLCRDQTEAADYRDAARALHHAVQNLRERKGRKSYLTWVPFIHVGL</sequence>
<feature type="region of interest" description="Disordered" evidence="1">
    <location>
        <begin position="23"/>
        <end position="62"/>
    </location>
</feature>
<accession>A0A0C9VCZ7</accession>
<evidence type="ECO:0000256" key="2">
    <source>
        <dbReference type="SAM" id="SignalP"/>
    </source>
</evidence>
<evidence type="ECO:0000313" key="5">
    <source>
        <dbReference type="Proteomes" id="UP000053820"/>
    </source>
</evidence>
<organism evidence="4 5">
    <name type="scientific">Hydnomerulius pinastri MD-312</name>
    <dbReference type="NCBI Taxonomy" id="994086"/>
    <lineage>
        <taxon>Eukaryota</taxon>
        <taxon>Fungi</taxon>
        <taxon>Dikarya</taxon>
        <taxon>Basidiomycota</taxon>
        <taxon>Agaricomycotina</taxon>
        <taxon>Agaricomycetes</taxon>
        <taxon>Agaricomycetidae</taxon>
        <taxon>Boletales</taxon>
        <taxon>Boletales incertae sedis</taxon>
        <taxon>Leucogyrophana</taxon>
    </lineage>
</organism>
<dbReference type="PANTHER" id="PTHR19959:SF119">
    <property type="entry name" value="FUNGAL LIPASE-LIKE DOMAIN-CONTAINING PROTEIN"/>
    <property type="match status" value="1"/>
</dbReference>
<dbReference type="PANTHER" id="PTHR19959">
    <property type="entry name" value="KINESIN LIGHT CHAIN"/>
    <property type="match status" value="1"/>
</dbReference>
<dbReference type="HOGENOM" id="CLU_001305_0_0_1"/>
<dbReference type="Gene3D" id="1.25.40.10">
    <property type="entry name" value="Tetratricopeptide repeat domain"/>
    <property type="match status" value="2"/>
</dbReference>
<evidence type="ECO:0000313" key="4">
    <source>
        <dbReference type="EMBL" id="KIJ63459.1"/>
    </source>
</evidence>
<dbReference type="InterPro" id="IPR011990">
    <property type="entry name" value="TPR-like_helical_dom_sf"/>
</dbReference>
<dbReference type="AlphaFoldDB" id="A0A0C9VCZ7"/>